<gene>
    <name evidence="2" type="ORF">E3N88_45860</name>
</gene>
<accession>A0A5N6L871</accession>
<dbReference type="Pfam" id="PF01693">
    <property type="entry name" value="Cauli_VI"/>
    <property type="match status" value="1"/>
</dbReference>
<dbReference type="AlphaFoldDB" id="A0A5N6L871"/>
<organism evidence="2 3">
    <name type="scientific">Mikania micrantha</name>
    <name type="common">bitter vine</name>
    <dbReference type="NCBI Taxonomy" id="192012"/>
    <lineage>
        <taxon>Eukaryota</taxon>
        <taxon>Viridiplantae</taxon>
        <taxon>Streptophyta</taxon>
        <taxon>Embryophyta</taxon>
        <taxon>Tracheophyta</taxon>
        <taxon>Spermatophyta</taxon>
        <taxon>Magnoliopsida</taxon>
        <taxon>eudicotyledons</taxon>
        <taxon>Gunneridae</taxon>
        <taxon>Pentapetalae</taxon>
        <taxon>asterids</taxon>
        <taxon>campanulids</taxon>
        <taxon>Asterales</taxon>
        <taxon>Asteraceae</taxon>
        <taxon>Asteroideae</taxon>
        <taxon>Heliantheae alliance</taxon>
        <taxon>Eupatorieae</taxon>
        <taxon>Mikania</taxon>
    </lineage>
</organism>
<evidence type="ECO:0000313" key="2">
    <source>
        <dbReference type="EMBL" id="KAC9430405.1"/>
    </source>
</evidence>
<dbReference type="InterPro" id="IPR009027">
    <property type="entry name" value="Ribosomal_bL9/RNase_H1_N"/>
</dbReference>
<comment type="caution">
    <text evidence="2">The sequence shown here is derived from an EMBL/GenBank/DDBJ whole genome shotgun (WGS) entry which is preliminary data.</text>
</comment>
<name>A0A5N6L871_9ASTR</name>
<feature type="domain" description="Ribonuclease H1 N-terminal" evidence="1">
    <location>
        <begin position="50"/>
        <end position="90"/>
    </location>
</feature>
<dbReference type="InterPro" id="IPR011320">
    <property type="entry name" value="RNase_H1_N"/>
</dbReference>
<evidence type="ECO:0000259" key="1">
    <source>
        <dbReference type="Pfam" id="PF01693"/>
    </source>
</evidence>
<proteinExistence type="predicted"/>
<reference evidence="2 3" key="1">
    <citation type="submission" date="2019-05" db="EMBL/GenBank/DDBJ databases">
        <title>Mikania micrantha, genome provides insights into the molecular mechanism of rapid growth.</title>
        <authorList>
            <person name="Liu B."/>
        </authorList>
    </citation>
    <scope>NUCLEOTIDE SEQUENCE [LARGE SCALE GENOMIC DNA]</scope>
    <source>
        <strain evidence="2">NLD-2019</strain>
        <tissue evidence="2">Leaf</tissue>
    </source>
</reference>
<sequence>MWFSRYSFDIEHFEGPKNVLADCLTREFQNTPSYAQIIQNPEETEKTNSRFYVIFDGEHRGIYEDWSIVSKYVTGKPFPFIKFGSLLQAQQEATRYSTEFGKKEIPLKVIISPEPFIKKKEKIIEFKKNFSKTTVKSKEEIEEEKDFISLDEFRIVWSKASALSQDEFETEHLYTEDKATKSLIICCPGSSLEMVSLAFSAGLIKFIYHSPNLLEISLFPEGMKKAIKNFRKKIAAIRDANIYIKCTSTL</sequence>
<protein>
    <recommendedName>
        <fullName evidence="1">Ribonuclease H1 N-terminal domain-containing protein</fullName>
    </recommendedName>
</protein>
<evidence type="ECO:0000313" key="3">
    <source>
        <dbReference type="Proteomes" id="UP000326396"/>
    </source>
</evidence>
<dbReference type="SUPFAM" id="SSF55658">
    <property type="entry name" value="L9 N-domain-like"/>
    <property type="match status" value="1"/>
</dbReference>
<keyword evidence="3" id="KW-1185">Reference proteome</keyword>
<dbReference type="Proteomes" id="UP000326396">
    <property type="component" value="Unassembled WGS sequence"/>
</dbReference>
<dbReference type="OrthoDB" id="1747532at2759"/>
<dbReference type="EMBL" id="SZYD01002543">
    <property type="protein sequence ID" value="KAC9430405.1"/>
    <property type="molecule type" value="Genomic_DNA"/>
</dbReference>